<keyword evidence="1" id="KW-0472">Membrane</keyword>
<dbReference type="AlphaFoldDB" id="W7X3M4"/>
<protein>
    <submittedName>
        <fullName evidence="2">Transmembrane protein, putative</fullName>
    </submittedName>
</protein>
<evidence type="ECO:0000313" key="3">
    <source>
        <dbReference type="Proteomes" id="UP000009168"/>
    </source>
</evidence>
<sequence length="348" mass="42846">MKLITVLYLNQQFFLKHLFYIIIQFIKRFFVYKKYKILLYFLYLIRQLLVNQFYNIFYLQITYQQIKCYQKIKQKLFFRIFRIKIENKSLITNQLNFLNFQFKFYKLILSYNINSIYNRQKFQLRIIIYIDLSIKQIIIQLQFHANFLLKYLIEFFFNLSNPQNLKQKVKLDFSLMFYLNHGIQLINHDKQKQDRNMIDGQYLRLKYKWHIKVQHLYNLITCNITLKISNYLIVFGETRGFAQEDLIYLIIYHLKRKTTNLFDLRHLLITLNSYDLLYELQNFKINLSKFQINIKIEQTFKLKIILQINKQNNISAIKNIKNQNKQNLSNKFKELFCFIFNLIANCQI</sequence>
<dbReference type="RefSeq" id="XP_012653560.1">
    <property type="nucleotide sequence ID" value="XM_012798106.1"/>
</dbReference>
<proteinExistence type="predicted"/>
<feature type="transmembrane region" description="Helical" evidence="1">
    <location>
        <begin position="6"/>
        <end position="26"/>
    </location>
</feature>
<dbReference type="GeneID" id="24442362"/>
<dbReference type="KEGG" id="tet:TTHERM_001461119"/>
<evidence type="ECO:0000256" key="1">
    <source>
        <dbReference type="SAM" id="Phobius"/>
    </source>
</evidence>
<name>W7X3M4_TETTS</name>
<dbReference type="Proteomes" id="UP000009168">
    <property type="component" value="Unassembled WGS sequence"/>
</dbReference>
<organism evidence="2 3">
    <name type="scientific">Tetrahymena thermophila (strain SB210)</name>
    <dbReference type="NCBI Taxonomy" id="312017"/>
    <lineage>
        <taxon>Eukaryota</taxon>
        <taxon>Sar</taxon>
        <taxon>Alveolata</taxon>
        <taxon>Ciliophora</taxon>
        <taxon>Intramacronucleata</taxon>
        <taxon>Oligohymenophorea</taxon>
        <taxon>Hymenostomatida</taxon>
        <taxon>Tetrahymenina</taxon>
        <taxon>Tetrahymenidae</taxon>
        <taxon>Tetrahymena</taxon>
    </lineage>
</organism>
<dbReference type="EMBL" id="GG662660">
    <property type="protein sequence ID" value="EWS73905.1"/>
    <property type="molecule type" value="Genomic_DNA"/>
</dbReference>
<keyword evidence="3" id="KW-1185">Reference proteome</keyword>
<keyword evidence="1 2" id="KW-0812">Transmembrane</keyword>
<evidence type="ECO:0000313" key="2">
    <source>
        <dbReference type="EMBL" id="EWS73905.1"/>
    </source>
</evidence>
<dbReference type="InParanoid" id="W7X3M4"/>
<accession>W7X3M4</accession>
<keyword evidence="1" id="KW-1133">Transmembrane helix</keyword>
<feature type="transmembrane region" description="Helical" evidence="1">
    <location>
        <begin position="38"/>
        <end position="59"/>
    </location>
</feature>
<gene>
    <name evidence="2" type="ORF">TTHERM_001461119</name>
</gene>
<reference evidence="3" key="1">
    <citation type="journal article" date="2006" name="PLoS Biol.">
        <title>Macronuclear genome sequence of the ciliate Tetrahymena thermophila, a model eukaryote.</title>
        <authorList>
            <person name="Eisen J.A."/>
            <person name="Coyne R.S."/>
            <person name="Wu M."/>
            <person name="Wu D."/>
            <person name="Thiagarajan M."/>
            <person name="Wortman J.R."/>
            <person name="Badger J.H."/>
            <person name="Ren Q."/>
            <person name="Amedeo P."/>
            <person name="Jones K.M."/>
            <person name="Tallon L.J."/>
            <person name="Delcher A.L."/>
            <person name="Salzberg S.L."/>
            <person name="Silva J.C."/>
            <person name="Haas B.J."/>
            <person name="Majoros W.H."/>
            <person name="Farzad M."/>
            <person name="Carlton J.M."/>
            <person name="Smith R.K. Jr."/>
            <person name="Garg J."/>
            <person name="Pearlman R.E."/>
            <person name="Karrer K.M."/>
            <person name="Sun L."/>
            <person name="Manning G."/>
            <person name="Elde N.C."/>
            <person name="Turkewitz A.P."/>
            <person name="Asai D.J."/>
            <person name="Wilkes D.E."/>
            <person name="Wang Y."/>
            <person name="Cai H."/>
            <person name="Collins K."/>
            <person name="Stewart B.A."/>
            <person name="Lee S.R."/>
            <person name="Wilamowska K."/>
            <person name="Weinberg Z."/>
            <person name="Ruzzo W.L."/>
            <person name="Wloga D."/>
            <person name="Gaertig J."/>
            <person name="Frankel J."/>
            <person name="Tsao C.-C."/>
            <person name="Gorovsky M.A."/>
            <person name="Keeling P.J."/>
            <person name="Waller R.F."/>
            <person name="Patron N.J."/>
            <person name="Cherry J.M."/>
            <person name="Stover N.A."/>
            <person name="Krieger C.J."/>
            <person name="del Toro C."/>
            <person name="Ryder H.F."/>
            <person name="Williamson S.C."/>
            <person name="Barbeau R.A."/>
            <person name="Hamilton E.P."/>
            <person name="Orias E."/>
        </authorList>
    </citation>
    <scope>NUCLEOTIDE SEQUENCE [LARGE SCALE GENOMIC DNA]</scope>
    <source>
        <strain evidence="3">SB210</strain>
    </source>
</reference>